<reference evidence="2" key="1">
    <citation type="submission" date="2014-09" db="EMBL/GenBank/DDBJ databases">
        <authorList>
            <person name="Mudge J."/>
            <person name="Ramaraj T."/>
            <person name="Lindquist I.E."/>
            <person name="Bharti A.K."/>
            <person name="Sundararajan A."/>
            <person name="Cameron C.T."/>
            <person name="Woodward J.E."/>
            <person name="May G.D."/>
            <person name="Brubaker C."/>
            <person name="Broadhvest J."/>
            <person name="Wilkins T.A."/>
        </authorList>
    </citation>
    <scope>NUCLEOTIDE SEQUENCE</scope>
    <source>
        <strain evidence="2">cv. AKA8401</strain>
    </source>
</reference>
<evidence type="ECO:0000313" key="1">
    <source>
        <dbReference type="EMBL" id="KHG29687.1"/>
    </source>
</evidence>
<organism evidence="1 2">
    <name type="scientific">Gossypium arboreum</name>
    <name type="common">Tree cotton</name>
    <name type="synonym">Gossypium nanking</name>
    <dbReference type="NCBI Taxonomy" id="29729"/>
    <lineage>
        <taxon>Eukaryota</taxon>
        <taxon>Viridiplantae</taxon>
        <taxon>Streptophyta</taxon>
        <taxon>Embryophyta</taxon>
        <taxon>Tracheophyta</taxon>
        <taxon>Spermatophyta</taxon>
        <taxon>Magnoliopsida</taxon>
        <taxon>eudicotyledons</taxon>
        <taxon>Gunneridae</taxon>
        <taxon>Pentapetalae</taxon>
        <taxon>rosids</taxon>
        <taxon>malvids</taxon>
        <taxon>Malvales</taxon>
        <taxon>Malvaceae</taxon>
        <taxon>Malvoideae</taxon>
        <taxon>Gossypium</taxon>
    </lineage>
</organism>
<proteinExistence type="predicted"/>
<accession>A0A0B0PXT7</accession>
<gene>
    <name evidence="1" type="ORF">F383_35983</name>
</gene>
<dbReference type="Proteomes" id="UP000032142">
    <property type="component" value="Unassembled WGS sequence"/>
</dbReference>
<dbReference type="AlphaFoldDB" id="A0A0B0PXT7"/>
<evidence type="ECO:0000313" key="2">
    <source>
        <dbReference type="Proteomes" id="UP000032142"/>
    </source>
</evidence>
<name>A0A0B0PXT7_GOSAR</name>
<sequence>MNDDCIYYVKNVSDEIDKGNSMDKPSLICVKRSCMCCSKALARTGNP</sequence>
<protein>
    <submittedName>
        <fullName evidence="1">Uncharacterized protein</fullName>
    </submittedName>
</protein>
<keyword evidence="2" id="KW-1185">Reference proteome</keyword>
<dbReference type="EMBL" id="KN451264">
    <property type="protein sequence ID" value="KHG29687.1"/>
    <property type="molecule type" value="Genomic_DNA"/>
</dbReference>